<evidence type="ECO:0000256" key="1">
    <source>
        <dbReference type="ARBA" id="ARBA00004651"/>
    </source>
</evidence>
<evidence type="ECO:0000256" key="8">
    <source>
        <dbReference type="ARBA" id="ARBA00023136"/>
    </source>
</evidence>
<dbReference type="PANTHER" id="PTHR43386">
    <property type="entry name" value="OLIGOPEPTIDE TRANSPORT SYSTEM PERMEASE PROTEIN APPC"/>
    <property type="match status" value="1"/>
</dbReference>
<feature type="transmembrane region" description="Helical" evidence="10">
    <location>
        <begin position="222"/>
        <end position="248"/>
    </location>
</feature>
<name>A0AAT9LF32_9FIRM</name>
<protein>
    <submittedName>
        <fullName evidence="12">ABC transporter permease</fullName>
    </submittedName>
</protein>
<evidence type="ECO:0000259" key="11">
    <source>
        <dbReference type="PROSITE" id="PS50928"/>
    </source>
</evidence>
<organism evidence="12">
    <name type="scientific">Candidatus Fermentithermobacillus carboniphilus</name>
    <dbReference type="NCBI Taxonomy" id="3085328"/>
    <lineage>
        <taxon>Bacteria</taxon>
        <taxon>Bacillati</taxon>
        <taxon>Bacillota</taxon>
        <taxon>Candidatus Fermentithermobacillia</taxon>
        <taxon>Candidatus Fermentithermobacillales</taxon>
        <taxon>Candidatus Fermentithermobacillaceae</taxon>
        <taxon>Candidatus Fermentithermobacillus</taxon>
    </lineage>
</organism>
<keyword evidence="4 10" id="KW-0812">Transmembrane</keyword>
<feature type="transmembrane region" description="Helical" evidence="10">
    <location>
        <begin position="41"/>
        <end position="62"/>
    </location>
</feature>
<dbReference type="GO" id="GO:0055085">
    <property type="term" value="P:transmembrane transport"/>
    <property type="evidence" value="ECO:0007669"/>
    <property type="project" value="InterPro"/>
</dbReference>
<feature type="transmembrane region" description="Helical" evidence="10">
    <location>
        <begin position="141"/>
        <end position="159"/>
    </location>
</feature>
<accession>A0AAT9LF32</accession>
<dbReference type="KEGG" id="fcz:IMF26_08650"/>
<dbReference type="GO" id="GO:0015833">
    <property type="term" value="P:peptide transport"/>
    <property type="evidence" value="ECO:0007669"/>
    <property type="project" value="UniProtKB-KW"/>
</dbReference>
<feature type="transmembrane region" description="Helical" evidence="10">
    <location>
        <begin position="165"/>
        <end position="184"/>
    </location>
</feature>
<gene>
    <name evidence="12" type="ORF">IMF26_08650</name>
</gene>
<keyword evidence="6" id="KW-0653">Protein transport</keyword>
<dbReference type="SUPFAM" id="SSF161098">
    <property type="entry name" value="MetI-like"/>
    <property type="match status" value="1"/>
</dbReference>
<evidence type="ECO:0000256" key="6">
    <source>
        <dbReference type="ARBA" id="ARBA00022927"/>
    </source>
</evidence>
<dbReference type="InterPro" id="IPR025966">
    <property type="entry name" value="OppC_N"/>
</dbReference>
<reference evidence="12" key="1">
    <citation type="submission" date="2020-10" db="EMBL/GenBank/DDBJ databases">
        <authorList>
            <person name="Kadnikov V."/>
            <person name="Beletsky A.V."/>
            <person name="Mardanov A.V."/>
            <person name="Karnachuk O.V."/>
            <person name="Ravin N.V."/>
        </authorList>
    </citation>
    <scope>NUCLEOTIDE SEQUENCE</scope>
    <source>
        <strain evidence="12">Bu02</strain>
    </source>
</reference>
<evidence type="ECO:0000256" key="10">
    <source>
        <dbReference type="RuleBase" id="RU363032"/>
    </source>
</evidence>
<feature type="transmembrane region" description="Helical" evidence="10">
    <location>
        <begin position="268"/>
        <end position="291"/>
    </location>
</feature>
<dbReference type="EMBL" id="CP062796">
    <property type="protein sequence ID" value="QUL99669.1"/>
    <property type="molecule type" value="Genomic_DNA"/>
</dbReference>
<keyword evidence="3" id="KW-1003">Cell membrane</keyword>
<evidence type="ECO:0000256" key="4">
    <source>
        <dbReference type="ARBA" id="ARBA00022692"/>
    </source>
</evidence>
<evidence type="ECO:0000256" key="9">
    <source>
        <dbReference type="ARBA" id="ARBA00024202"/>
    </source>
</evidence>
<dbReference type="InterPro" id="IPR050366">
    <property type="entry name" value="BP-dependent_transpt_permease"/>
</dbReference>
<proteinExistence type="inferred from homology"/>
<feature type="transmembrane region" description="Helical" evidence="10">
    <location>
        <begin position="104"/>
        <end position="129"/>
    </location>
</feature>
<comment type="subcellular location">
    <subcellularLocation>
        <location evidence="1 10">Cell membrane</location>
        <topology evidence="1 10">Multi-pass membrane protein</topology>
    </subcellularLocation>
</comment>
<evidence type="ECO:0000256" key="2">
    <source>
        <dbReference type="ARBA" id="ARBA00022448"/>
    </source>
</evidence>
<evidence type="ECO:0000313" key="12">
    <source>
        <dbReference type="EMBL" id="QUL99669.1"/>
    </source>
</evidence>
<sequence length="304" mass="33983">MNLKPSDFEPISLDQREGEAITRPHISYWQDVWMRFKKNRLALTGLTVLAILTFMAIIGPIISPWDYRECDYNHINEFISARHWFGTDYLGRDMFTRLWFGTRISIFIGITAALLDLCIGVVWGGISGYFGGLVDDIMMRIVDILYGIPYLLVVILLLVVMEPGLWTIILAMSLTGWTGMARLVRGQILQLKEMEYVLAARSVGASPRRIIARHLVPNTMGVVLVSLTMSIPGAIFGEAFLSFIGLGVPMPLASLGTLANEGYQVLLVYPHNVIIPALTIILLILSFNFVGDGLRDALDPRLRQ</sequence>
<dbReference type="AlphaFoldDB" id="A0AAT9LF32"/>
<dbReference type="CDD" id="cd06261">
    <property type="entry name" value="TM_PBP2"/>
    <property type="match status" value="1"/>
</dbReference>
<dbReference type="GO" id="GO:0015031">
    <property type="term" value="P:protein transport"/>
    <property type="evidence" value="ECO:0007669"/>
    <property type="project" value="UniProtKB-KW"/>
</dbReference>
<dbReference type="GO" id="GO:0005886">
    <property type="term" value="C:plasma membrane"/>
    <property type="evidence" value="ECO:0007669"/>
    <property type="project" value="UniProtKB-SubCell"/>
</dbReference>
<feature type="domain" description="ABC transmembrane type-1" evidence="11">
    <location>
        <begin position="102"/>
        <end position="291"/>
    </location>
</feature>
<keyword evidence="7 10" id="KW-1133">Transmembrane helix</keyword>
<dbReference type="Pfam" id="PF00528">
    <property type="entry name" value="BPD_transp_1"/>
    <property type="match status" value="1"/>
</dbReference>
<dbReference type="Pfam" id="PF12911">
    <property type="entry name" value="OppC_N"/>
    <property type="match status" value="1"/>
</dbReference>
<comment type="similarity">
    <text evidence="9">Belongs to the binding-protein-dependent transport system permease family. OppBC subfamily.</text>
</comment>
<evidence type="ECO:0000256" key="7">
    <source>
        <dbReference type="ARBA" id="ARBA00022989"/>
    </source>
</evidence>
<keyword evidence="8 10" id="KW-0472">Membrane</keyword>
<keyword evidence="2 10" id="KW-0813">Transport</keyword>
<evidence type="ECO:0000256" key="5">
    <source>
        <dbReference type="ARBA" id="ARBA00022856"/>
    </source>
</evidence>
<dbReference type="InterPro" id="IPR000515">
    <property type="entry name" value="MetI-like"/>
</dbReference>
<evidence type="ECO:0000256" key="3">
    <source>
        <dbReference type="ARBA" id="ARBA00022475"/>
    </source>
</evidence>
<dbReference type="PROSITE" id="PS50928">
    <property type="entry name" value="ABC_TM1"/>
    <property type="match status" value="1"/>
</dbReference>
<keyword evidence="5" id="KW-0571">Peptide transport</keyword>
<dbReference type="InterPro" id="IPR035906">
    <property type="entry name" value="MetI-like_sf"/>
</dbReference>
<dbReference type="PANTHER" id="PTHR43386:SF24">
    <property type="entry name" value="OLIGOPEPTIDE TRANSPORT SYSTEM PERMEASE PROTEIN AMID"/>
    <property type="match status" value="1"/>
</dbReference>
<dbReference type="Gene3D" id="1.10.3720.10">
    <property type="entry name" value="MetI-like"/>
    <property type="match status" value="1"/>
</dbReference>
<reference evidence="12" key="2">
    <citation type="journal article" date="2023" name="Biology">
        <title>Prokaryotic Life Associated with Coal-Fire Gas Vents Revealed by Metagenomics.</title>
        <authorList>
            <person name="Kadnikov V.V."/>
            <person name="Mardanov A.V."/>
            <person name="Beletsky A.V."/>
            <person name="Karnachuk O.V."/>
            <person name="Ravin N.V."/>
        </authorList>
    </citation>
    <scope>NUCLEOTIDE SEQUENCE</scope>
    <source>
        <strain evidence="12">Bu02</strain>
    </source>
</reference>